<dbReference type="PROSITE" id="PS50297">
    <property type="entry name" value="ANK_REP_REGION"/>
    <property type="match status" value="3"/>
</dbReference>
<dbReference type="OrthoDB" id="1847170at2759"/>
<evidence type="ECO:0000256" key="2">
    <source>
        <dbReference type="ARBA" id="ARBA00022692"/>
    </source>
</evidence>
<dbReference type="GO" id="GO:0005886">
    <property type="term" value="C:plasma membrane"/>
    <property type="evidence" value="ECO:0007669"/>
    <property type="project" value="TreeGrafter"/>
</dbReference>
<feature type="transmembrane region" description="Helical" evidence="8">
    <location>
        <begin position="555"/>
        <end position="574"/>
    </location>
</feature>
<feature type="repeat" description="ANK" evidence="7">
    <location>
        <begin position="233"/>
        <end position="265"/>
    </location>
</feature>
<feature type="transmembrane region" description="Helical" evidence="8">
    <location>
        <begin position="483"/>
        <end position="508"/>
    </location>
</feature>
<evidence type="ECO:0000256" key="6">
    <source>
        <dbReference type="ARBA" id="ARBA00023136"/>
    </source>
</evidence>
<dbReference type="PANTHER" id="PTHR24186">
    <property type="entry name" value="PROTEIN PHOSPHATASE 1 REGULATORY SUBUNIT"/>
    <property type="match status" value="1"/>
</dbReference>
<evidence type="ECO:0000313" key="11">
    <source>
        <dbReference type="Proteomes" id="UP000325577"/>
    </source>
</evidence>
<name>A0A5J5A9Q5_9ASTE</name>
<evidence type="ECO:0000256" key="1">
    <source>
        <dbReference type="ARBA" id="ARBA00004141"/>
    </source>
</evidence>
<gene>
    <name evidence="10" type="ORF">F0562_035428</name>
</gene>
<dbReference type="EMBL" id="CM018045">
    <property type="protein sequence ID" value="KAA8527703.1"/>
    <property type="molecule type" value="Genomic_DNA"/>
</dbReference>
<keyword evidence="11" id="KW-1185">Reference proteome</keyword>
<evidence type="ECO:0000256" key="8">
    <source>
        <dbReference type="SAM" id="Phobius"/>
    </source>
</evidence>
<dbReference type="InterPro" id="IPR036770">
    <property type="entry name" value="Ankyrin_rpt-contain_sf"/>
</dbReference>
<evidence type="ECO:0000256" key="4">
    <source>
        <dbReference type="ARBA" id="ARBA00022989"/>
    </source>
</evidence>
<evidence type="ECO:0000256" key="7">
    <source>
        <dbReference type="PROSITE-ProRule" id="PRU00023"/>
    </source>
</evidence>
<dbReference type="Proteomes" id="UP000325577">
    <property type="component" value="Linkage Group LG21"/>
</dbReference>
<sequence>MGIKGQQTVFSVVSHRSQMDPVLYRAAVEGNIAELEQKQDQLKVQVTPNKNTVLHVAAQFHNNSNCVKEILALQSLLLCMVNSNRETPLHIAAREGQYDIVQALIECANAASEELESGIGLAKEMLRMTNEDGDTALHEAVRNNHLPVVQLLTKEDLEFSHPTNNAEESPLYLAVEREYCSIAAEILTTCRSPFHDGPDGRTALHAAAIWDCEVCTKKLYDWKPSLTKEADKNGWTPLHYAARLGKQLRVRQLLDLDKSVAYLNSAEEDERKTALHVATSHGHVGVMKEILSHCPDCWEMLNSKGQNILHIAVESEKEKPVEFIFKSSWHIRLINQKDVGGNTPLHLYATSMTIMPCRLWDPRVDKMAFNKENLTALDLISSSDRLIGIEGMIEEQLTTSSVHGLRNVVLNDNAAVAKIRKARGQIKKKKNEICQILKEEVNSNLIVATLIVTVTFAAGFTVPGGYDDNEGPNHGMAILTREAAFQTFVVTNVIAMISATCAVFLYFIASSYVNDLVKFNIRAQSARLLIIIAMVAMVIAFITGIYAVVANFSGLAIATCVIGCSSFLLFYFLLKRRLNDVLSIGVH</sequence>
<dbReference type="PROSITE" id="PS50088">
    <property type="entry name" value="ANK_REPEAT"/>
    <property type="match status" value="3"/>
</dbReference>
<keyword evidence="3" id="KW-0677">Repeat</keyword>
<dbReference type="SMART" id="SM00248">
    <property type="entry name" value="ANK"/>
    <property type="match status" value="8"/>
</dbReference>
<organism evidence="10 11">
    <name type="scientific">Nyssa sinensis</name>
    <dbReference type="NCBI Taxonomy" id="561372"/>
    <lineage>
        <taxon>Eukaryota</taxon>
        <taxon>Viridiplantae</taxon>
        <taxon>Streptophyta</taxon>
        <taxon>Embryophyta</taxon>
        <taxon>Tracheophyta</taxon>
        <taxon>Spermatophyta</taxon>
        <taxon>Magnoliopsida</taxon>
        <taxon>eudicotyledons</taxon>
        <taxon>Gunneridae</taxon>
        <taxon>Pentapetalae</taxon>
        <taxon>asterids</taxon>
        <taxon>Cornales</taxon>
        <taxon>Nyssaceae</taxon>
        <taxon>Nyssa</taxon>
    </lineage>
</organism>
<evidence type="ECO:0000313" key="10">
    <source>
        <dbReference type="EMBL" id="KAA8527703.1"/>
    </source>
</evidence>
<keyword evidence="2 8" id="KW-0812">Transmembrane</keyword>
<dbReference type="Pfam" id="PF13962">
    <property type="entry name" value="PGG"/>
    <property type="match status" value="1"/>
</dbReference>
<feature type="repeat" description="ANK" evidence="7">
    <location>
        <begin position="84"/>
        <end position="106"/>
    </location>
</feature>
<dbReference type="Pfam" id="PF12796">
    <property type="entry name" value="Ank_2"/>
    <property type="match status" value="3"/>
</dbReference>
<evidence type="ECO:0000259" key="9">
    <source>
        <dbReference type="Pfam" id="PF13962"/>
    </source>
</evidence>
<proteinExistence type="predicted"/>
<dbReference type="AlphaFoldDB" id="A0A5J5A9Q5"/>
<dbReference type="SUPFAM" id="SSF48403">
    <property type="entry name" value="Ankyrin repeat"/>
    <property type="match status" value="1"/>
</dbReference>
<dbReference type="InterPro" id="IPR026961">
    <property type="entry name" value="PGG_dom"/>
</dbReference>
<dbReference type="Gene3D" id="1.25.40.20">
    <property type="entry name" value="Ankyrin repeat-containing domain"/>
    <property type="match status" value="3"/>
</dbReference>
<dbReference type="Pfam" id="PF00023">
    <property type="entry name" value="Ank"/>
    <property type="match status" value="1"/>
</dbReference>
<feature type="transmembrane region" description="Helical" evidence="8">
    <location>
        <begin position="445"/>
        <end position="463"/>
    </location>
</feature>
<reference evidence="10 11" key="1">
    <citation type="submission" date="2019-09" db="EMBL/GenBank/DDBJ databases">
        <title>A chromosome-level genome assembly of the Chinese tupelo Nyssa sinensis.</title>
        <authorList>
            <person name="Yang X."/>
            <person name="Kang M."/>
            <person name="Yang Y."/>
            <person name="Xiong H."/>
            <person name="Wang M."/>
            <person name="Zhang Z."/>
            <person name="Wang Z."/>
            <person name="Wu H."/>
            <person name="Ma T."/>
            <person name="Liu J."/>
            <person name="Xi Z."/>
        </authorList>
    </citation>
    <scope>NUCLEOTIDE SEQUENCE [LARGE SCALE GENOMIC DNA]</scope>
    <source>
        <strain evidence="10">J267</strain>
        <tissue evidence="10">Leaf</tissue>
    </source>
</reference>
<keyword evidence="6 8" id="KW-0472">Membrane</keyword>
<evidence type="ECO:0000256" key="3">
    <source>
        <dbReference type="ARBA" id="ARBA00022737"/>
    </source>
</evidence>
<accession>A0A5J5A9Q5</accession>
<comment type="subcellular location">
    <subcellularLocation>
        <location evidence="1">Membrane</location>
        <topology evidence="1">Multi-pass membrane protein</topology>
    </subcellularLocation>
</comment>
<dbReference type="PANTHER" id="PTHR24186:SF50">
    <property type="entry name" value="ANKYRIN REPEAT-CONTAINING PROTEIN ITN1-LIKE ISOFORM X1"/>
    <property type="match status" value="1"/>
</dbReference>
<dbReference type="InterPro" id="IPR002110">
    <property type="entry name" value="Ankyrin_rpt"/>
</dbReference>
<feature type="transmembrane region" description="Helical" evidence="8">
    <location>
        <begin position="528"/>
        <end position="549"/>
    </location>
</feature>
<keyword evidence="5 7" id="KW-0040">ANK repeat</keyword>
<feature type="repeat" description="ANK" evidence="7">
    <location>
        <begin position="132"/>
        <end position="164"/>
    </location>
</feature>
<evidence type="ECO:0000256" key="5">
    <source>
        <dbReference type="ARBA" id="ARBA00023043"/>
    </source>
</evidence>
<feature type="domain" description="PGG" evidence="9">
    <location>
        <begin position="437"/>
        <end position="548"/>
    </location>
</feature>
<protein>
    <recommendedName>
        <fullName evidence="9">PGG domain-containing protein</fullName>
    </recommendedName>
</protein>
<keyword evidence="4 8" id="KW-1133">Transmembrane helix</keyword>